<dbReference type="AlphaFoldDB" id="A0AAW1VE87"/>
<dbReference type="Proteomes" id="UP001431783">
    <property type="component" value="Unassembled WGS sequence"/>
</dbReference>
<proteinExistence type="predicted"/>
<evidence type="ECO:0000313" key="2">
    <source>
        <dbReference type="EMBL" id="KAK9891913.1"/>
    </source>
</evidence>
<organism evidence="2 3">
    <name type="scientific">Henosepilachna vigintioctopunctata</name>
    <dbReference type="NCBI Taxonomy" id="420089"/>
    <lineage>
        <taxon>Eukaryota</taxon>
        <taxon>Metazoa</taxon>
        <taxon>Ecdysozoa</taxon>
        <taxon>Arthropoda</taxon>
        <taxon>Hexapoda</taxon>
        <taxon>Insecta</taxon>
        <taxon>Pterygota</taxon>
        <taxon>Neoptera</taxon>
        <taxon>Endopterygota</taxon>
        <taxon>Coleoptera</taxon>
        <taxon>Polyphaga</taxon>
        <taxon>Cucujiformia</taxon>
        <taxon>Coccinelloidea</taxon>
        <taxon>Coccinellidae</taxon>
        <taxon>Epilachninae</taxon>
        <taxon>Epilachnini</taxon>
        <taxon>Henosepilachna</taxon>
    </lineage>
</organism>
<protein>
    <submittedName>
        <fullName evidence="2">Uncharacterized protein</fullName>
    </submittedName>
</protein>
<sequence length="290" mass="31499">MLTEPIFLISTLQLRVMTAVHADKTLHSHLSEVCSGSAVVFLNTINGLVTHNIPVHKHVRSRSFDIGKQFGSFTGRKAQFAVNSIATFPNLLVHESRMNILKKSLYISSNGGALKSIRKALLIFTVLTIISAPNVNCSDDGSSKRGYQISVREKDLLQKLVNKMEYTINIQKEVIALLNDGSLKSNNSAGNVKNNFDKPVMSAPSALTWSYTKSLTTETGSATKNPPVNITKMDSRSATPSPDIPKPSAGNIIQAEDVKNEIALAENSFGKDTNKPSTLKDGYQGNKPGE</sequence>
<reference evidence="2 3" key="1">
    <citation type="submission" date="2023-03" db="EMBL/GenBank/DDBJ databases">
        <title>Genome insight into feeding habits of ladybird beetles.</title>
        <authorList>
            <person name="Li H.-S."/>
            <person name="Huang Y.-H."/>
            <person name="Pang H."/>
        </authorList>
    </citation>
    <scope>NUCLEOTIDE SEQUENCE [LARGE SCALE GENOMIC DNA]</scope>
    <source>
        <strain evidence="2">SYSU_2023b</strain>
        <tissue evidence="2">Whole body</tissue>
    </source>
</reference>
<accession>A0AAW1VE87</accession>
<dbReference type="EMBL" id="JARQZJ010000131">
    <property type="protein sequence ID" value="KAK9891913.1"/>
    <property type="molecule type" value="Genomic_DNA"/>
</dbReference>
<evidence type="ECO:0000256" key="1">
    <source>
        <dbReference type="SAM" id="MobiDB-lite"/>
    </source>
</evidence>
<feature type="compositionally biased region" description="Polar residues" evidence="1">
    <location>
        <begin position="216"/>
        <end position="228"/>
    </location>
</feature>
<evidence type="ECO:0000313" key="3">
    <source>
        <dbReference type="Proteomes" id="UP001431783"/>
    </source>
</evidence>
<gene>
    <name evidence="2" type="ORF">WA026_017397</name>
</gene>
<feature type="region of interest" description="Disordered" evidence="1">
    <location>
        <begin position="216"/>
        <end position="290"/>
    </location>
</feature>
<comment type="caution">
    <text evidence="2">The sequence shown here is derived from an EMBL/GenBank/DDBJ whole genome shotgun (WGS) entry which is preliminary data.</text>
</comment>
<keyword evidence="3" id="KW-1185">Reference proteome</keyword>
<name>A0AAW1VE87_9CUCU</name>